<accession>A0ABW3G6P1</accession>
<dbReference type="EC" id="3.5.-.-" evidence="1"/>
<comment type="caution">
    <text evidence="1">The sequence shown here is derived from an EMBL/GenBank/DDBJ whole genome shotgun (WGS) entry which is preliminary data.</text>
</comment>
<reference evidence="2" key="1">
    <citation type="journal article" date="2019" name="Int. J. Syst. Evol. Microbiol.">
        <title>The Global Catalogue of Microorganisms (GCM) 10K type strain sequencing project: providing services to taxonomists for standard genome sequencing and annotation.</title>
        <authorList>
            <consortium name="The Broad Institute Genomics Platform"/>
            <consortium name="The Broad Institute Genome Sequencing Center for Infectious Disease"/>
            <person name="Wu L."/>
            <person name="Ma J."/>
        </authorList>
    </citation>
    <scope>NUCLEOTIDE SEQUENCE [LARGE SCALE GENOMIC DNA]</scope>
    <source>
        <strain evidence="2">CCUG 50873</strain>
    </source>
</reference>
<organism evidence="1 2">
    <name type="scientific">Williamsia deligens</name>
    <dbReference type="NCBI Taxonomy" id="321325"/>
    <lineage>
        <taxon>Bacteria</taxon>
        <taxon>Bacillati</taxon>
        <taxon>Actinomycetota</taxon>
        <taxon>Actinomycetes</taxon>
        <taxon>Mycobacteriales</taxon>
        <taxon>Nocardiaceae</taxon>
        <taxon>Williamsia</taxon>
    </lineage>
</organism>
<dbReference type="EMBL" id="JBHTIL010000001">
    <property type="protein sequence ID" value="MFD0926140.1"/>
    <property type="molecule type" value="Genomic_DNA"/>
</dbReference>
<evidence type="ECO:0000313" key="1">
    <source>
        <dbReference type="EMBL" id="MFD0926140.1"/>
    </source>
</evidence>
<dbReference type="Pfam" id="PF01042">
    <property type="entry name" value="Ribonuc_L-PSP"/>
    <property type="match status" value="1"/>
</dbReference>
<proteinExistence type="predicted"/>
<dbReference type="Gene3D" id="3.30.1330.40">
    <property type="entry name" value="RutC-like"/>
    <property type="match status" value="1"/>
</dbReference>
<protein>
    <submittedName>
        <fullName evidence="1">RidA family protein</fullName>
        <ecNumber evidence="1">3.5.-.-</ecNumber>
    </submittedName>
</protein>
<dbReference type="PANTHER" id="PTHR43857:SF1">
    <property type="entry name" value="YJGH FAMILY PROTEIN"/>
    <property type="match status" value="1"/>
</dbReference>
<sequence>MSHLRLAASDSLFDGGWSHIAVASPGSVVFTAGAAPIDADGATVAPGDVQAQARQCMANLEVALRDAGAALSDVAKVTVYVAESLQADLSVAWDAVAAAFGDHKPVASLLGVTVLAHDEQLVEIEAVAALPPAS</sequence>
<dbReference type="SUPFAM" id="SSF55298">
    <property type="entry name" value="YjgF-like"/>
    <property type="match status" value="1"/>
</dbReference>
<dbReference type="InterPro" id="IPR035959">
    <property type="entry name" value="RutC-like_sf"/>
</dbReference>
<keyword evidence="1" id="KW-0378">Hydrolase</keyword>
<keyword evidence="2" id="KW-1185">Reference proteome</keyword>
<evidence type="ECO:0000313" key="2">
    <source>
        <dbReference type="Proteomes" id="UP001597068"/>
    </source>
</evidence>
<dbReference type="InterPro" id="IPR006175">
    <property type="entry name" value="YjgF/YER057c/UK114"/>
</dbReference>
<dbReference type="Proteomes" id="UP001597068">
    <property type="component" value="Unassembled WGS sequence"/>
</dbReference>
<gene>
    <name evidence="1" type="ORF">ACFQ04_10375</name>
</gene>
<dbReference type="RefSeq" id="WP_253645966.1">
    <property type="nucleotide sequence ID" value="NZ_BAAAMO010000002.1"/>
</dbReference>
<name>A0ABW3G6P1_9NOCA</name>
<dbReference type="PANTHER" id="PTHR43857">
    <property type="entry name" value="BLR7761 PROTEIN"/>
    <property type="match status" value="1"/>
</dbReference>
<dbReference type="GO" id="GO:0016787">
    <property type="term" value="F:hydrolase activity"/>
    <property type="evidence" value="ECO:0007669"/>
    <property type="project" value="UniProtKB-KW"/>
</dbReference>